<name>A0A914VFJ4_9BILA</name>
<evidence type="ECO:0000313" key="1">
    <source>
        <dbReference type="Proteomes" id="UP000887566"/>
    </source>
</evidence>
<evidence type="ECO:0000313" key="2">
    <source>
        <dbReference type="WBParaSite" id="PSAMB.scaffold1898size26856.g15515.t1"/>
    </source>
</evidence>
<reference evidence="2" key="1">
    <citation type="submission" date="2022-11" db="UniProtKB">
        <authorList>
            <consortium name="WormBaseParasite"/>
        </authorList>
    </citation>
    <scope>IDENTIFICATION</scope>
</reference>
<keyword evidence="1" id="KW-1185">Reference proteome</keyword>
<sequence>MVYVGPAPQDALRRRLVHPSHPGQSVGQFQRASRSTFLPLTCRRQMRIKEKQSPLSAFSSPIYGRSWGDRGKIDLPSPSLPVLAAHSADHIIPPPPCSVATRHQSKKDVDNFLPCSCPNAQK</sequence>
<dbReference type="Proteomes" id="UP000887566">
    <property type="component" value="Unplaced"/>
</dbReference>
<proteinExistence type="predicted"/>
<dbReference type="WBParaSite" id="PSAMB.scaffold1898size26856.g15515.t1">
    <property type="protein sequence ID" value="PSAMB.scaffold1898size26856.g15515.t1"/>
    <property type="gene ID" value="PSAMB.scaffold1898size26856.g15515"/>
</dbReference>
<protein>
    <submittedName>
        <fullName evidence="2">Uncharacterized protein</fullName>
    </submittedName>
</protein>
<accession>A0A914VFJ4</accession>
<organism evidence="1 2">
    <name type="scientific">Plectus sambesii</name>
    <dbReference type="NCBI Taxonomy" id="2011161"/>
    <lineage>
        <taxon>Eukaryota</taxon>
        <taxon>Metazoa</taxon>
        <taxon>Ecdysozoa</taxon>
        <taxon>Nematoda</taxon>
        <taxon>Chromadorea</taxon>
        <taxon>Plectida</taxon>
        <taxon>Plectina</taxon>
        <taxon>Plectoidea</taxon>
        <taxon>Plectidae</taxon>
        <taxon>Plectus</taxon>
    </lineage>
</organism>
<dbReference type="AlphaFoldDB" id="A0A914VFJ4"/>